<dbReference type="Pfam" id="PF00172">
    <property type="entry name" value="Zn_clus"/>
    <property type="match status" value="1"/>
</dbReference>
<dbReference type="Gene3D" id="4.10.240.10">
    <property type="entry name" value="Zn(2)-C6 fungal-type DNA-binding domain"/>
    <property type="match status" value="1"/>
</dbReference>
<dbReference type="GO" id="GO:0003677">
    <property type="term" value="F:DNA binding"/>
    <property type="evidence" value="ECO:0007669"/>
    <property type="project" value="UniProtKB-KW"/>
</dbReference>
<dbReference type="InterPro" id="IPR050815">
    <property type="entry name" value="TF_fung"/>
</dbReference>
<keyword evidence="9" id="KW-1185">Reference proteome</keyword>
<feature type="domain" description="Zn(2)-C6 fungal-type" evidence="7">
    <location>
        <begin position="14"/>
        <end position="43"/>
    </location>
</feature>
<sequence length="875" mass="97922">MEQASPESSVLRRSCVFCRGRKIRCSGGHICNACQERHISCVYSPEARKGRPRRKAIADRSRLSTVGTGVTKTIIKQIKVSSSKNTLENGSYANPGAQAVAVRRSNRTLGEDLQLLFNDYFINKTESSTFEFQNPVTSFEDHVLQSCADTSPSHPEPLCMDYDDLLSNMGHDMVEMLLLRVGHLGCERSEPTRRKLYVTNLAADKTASMFGRLQYQNPLTNLSKHRIMQLIDVWFSLHPLSPLVSKTLLLSQLDDGLVDEALLAIMLADAYHFHDTTTGQNGEHHHEAQKLFEFGSTQIQQRELPLGDMSALSTIQAMSFMAWREMCLGSNRRATCLGAYACLLATQQSNEWEKGARVDSRRLNGVEIGEVNKEILRNIHWLWLCTTAWGFMQIDQPFSLFAPDEISEFPCVDETASALIQLDKASDNISTLPAQTRALRRLWPLSHISSTVTHINSLFFKTRRECVSDIPPQKQHIHDLYDLLQSHSNLSTMPLEVRKALLQAIQVVESEVATTFPQLTLLTAYHSINIHLLFSEDIADQKSLQKSSLVVHAFCQSSSALLTLSQRASILVGFASSTQREEQREWVHMFVQSLDSCSRSLIYLYTQFRRLPADGQKSLTGLQEKLVYYADRLHQICKEDMVSRHGPMIRPIKKRLKSVKLAFQSLETLSIPRVLCPYQSFGNGVADPTMAWIPGPSLANDFLPPPTNDQGADMSFLFTSAPSIGTCDTPLTFDIFSDSSPEPNNPCFVINDHMQQLSNHPVPNNANIQSCLRSPNPPKDKQRIEASPYIHSPGNLLLCDDSTGKGTNMLPNNPSNILDQHSTTSSRLEELNPFSSDLLALVDTDHIGIDLREEDLDIDPGLQINSLDGLKDILS</sequence>
<dbReference type="GO" id="GO:0005634">
    <property type="term" value="C:nucleus"/>
    <property type="evidence" value="ECO:0007669"/>
    <property type="project" value="UniProtKB-SubCell"/>
</dbReference>
<dbReference type="Proteomes" id="UP000325780">
    <property type="component" value="Unassembled WGS sequence"/>
</dbReference>
<evidence type="ECO:0000256" key="1">
    <source>
        <dbReference type="ARBA" id="ARBA00004123"/>
    </source>
</evidence>
<dbReference type="GO" id="GO:0009893">
    <property type="term" value="P:positive regulation of metabolic process"/>
    <property type="evidence" value="ECO:0007669"/>
    <property type="project" value="UniProtKB-ARBA"/>
</dbReference>
<dbReference type="OrthoDB" id="5069333at2759"/>
<dbReference type="InterPro" id="IPR001138">
    <property type="entry name" value="Zn2Cys6_DnaBD"/>
</dbReference>
<dbReference type="InterPro" id="IPR036864">
    <property type="entry name" value="Zn2-C6_fun-type_DNA-bd_sf"/>
</dbReference>
<dbReference type="EMBL" id="ML742363">
    <property type="protein sequence ID" value="KAE8145290.1"/>
    <property type="molecule type" value="Genomic_DNA"/>
</dbReference>
<evidence type="ECO:0000256" key="3">
    <source>
        <dbReference type="ARBA" id="ARBA00023015"/>
    </source>
</evidence>
<dbReference type="PANTHER" id="PTHR47338">
    <property type="entry name" value="ZN(II)2CYS6 TRANSCRIPTION FACTOR (EUROFUNG)-RELATED"/>
    <property type="match status" value="1"/>
</dbReference>
<evidence type="ECO:0000256" key="6">
    <source>
        <dbReference type="ARBA" id="ARBA00023242"/>
    </source>
</evidence>
<accession>A0A5N6TGE2</accession>
<keyword evidence="3" id="KW-0805">Transcription regulation</keyword>
<gene>
    <name evidence="8" type="ORF">BDV25DRAFT_165000</name>
</gene>
<organism evidence="8 9">
    <name type="scientific">Aspergillus avenaceus</name>
    <dbReference type="NCBI Taxonomy" id="36643"/>
    <lineage>
        <taxon>Eukaryota</taxon>
        <taxon>Fungi</taxon>
        <taxon>Dikarya</taxon>
        <taxon>Ascomycota</taxon>
        <taxon>Pezizomycotina</taxon>
        <taxon>Eurotiomycetes</taxon>
        <taxon>Eurotiomycetidae</taxon>
        <taxon>Eurotiales</taxon>
        <taxon>Aspergillaceae</taxon>
        <taxon>Aspergillus</taxon>
        <taxon>Aspergillus subgen. Circumdati</taxon>
    </lineage>
</organism>
<dbReference type="PROSITE" id="PS00463">
    <property type="entry name" value="ZN2_CY6_FUNGAL_1"/>
    <property type="match status" value="1"/>
</dbReference>
<protein>
    <recommendedName>
        <fullName evidence="7">Zn(2)-C6 fungal-type domain-containing protein</fullName>
    </recommendedName>
</protein>
<dbReference type="PANTHER" id="PTHR47338:SF5">
    <property type="entry name" value="ZN(II)2CYS6 TRANSCRIPTION FACTOR (EUROFUNG)"/>
    <property type="match status" value="1"/>
</dbReference>
<dbReference type="SMART" id="SM00066">
    <property type="entry name" value="GAL4"/>
    <property type="match status" value="1"/>
</dbReference>
<dbReference type="GO" id="GO:0008270">
    <property type="term" value="F:zinc ion binding"/>
    <property type="evidence" value="ECO:0007669"/>
    <property type="project" value="InterPro"/>
</dbReference>
<evidence type="ECO:0000259" key="7">
    <source>
        <dbReference type="PROSITE" id="PS50048"/>
    </source>
</evidence>
<evidence type="ECO:0000256" key="4">
    <source>
        <dbReference type="ARBA" id="ARBA00023125"/>
    </source>
</evidence>
<dbReference type="CDD" id="cd00067">
    <property type="entry name" value="GAL4"/>
    <property type="match status" value="1"/>
</dbReference>
<dbReference type="AlphaFoldDB" id="A0A5N6TGE2"/>
<comment type="subcellular location">
    <subcellularLocation>
        <location evidence="1">Nucleus</location>
    </subcellularLocation>
</comment>
<keyword evidence="4" id="KW-0238">DNA-binding</keyword>
<reference evidence="8 9" key="1">
    <citation type="submission" date="2019-04" db="EMBL/GenBank/DDBJ databases">
        <title>Friends and foes A comparative genomics study of 23 Aspergillus species from section Flavi.</title>
        <authorList>
            <consortium name="DOE Joint Genome Institute"/>
            <person name="Kjaerbolling I."/>
            <person name="Vesth T."/>
            <person name="Frisvad J.C."/>
            <person name="Nybo J.L."/>
            <person name="Theobald S."/>
            <person name="Kildgaard S."/>
            <person name="Isbrandt T."/>
            <person name="Kuo A."/>
            <person name="Sato A."/>
            <person name="Lyhne E.K."/>
            <person name="Kogle M.E."/>
            <person name="Wiebenga A."/>
            <person name="Kun R.S."/>
            <person name="Lubbers R.J."/>
            <person name="Makela M.R."/>
            <person name="Barry K."/>
            <person name="Chovatia M."/>
            <person name="Clum A."/>
            <person name="Daum C."/>
            <person name="Haridas S."/>
            <person name="He G."/>
            <person name="LaButti K."/>
            <person name="Lipzen A."/>
            <person name="Mondo S."/>
            <person name="Riley R."/>
            <person name="Salamov A."/>
            <person name="Simmons B.A."/>
            <person name="Magnuson J.K."/>
            <person name="Henrissat B."/>
            <person name="Mortensen U.H."/>
            <person name="Larsen T.O."/>
            <person name="Devries R.P."/>
            <person name="Grigoriev I.V."/>
            <person name="Machida M."/>
            <person name="Baker S.E."/>
            <person name="Andersen M.R."/>
        </authorList>
    </citation>
    <scope>NUCLEOTIDE SEQUENCE [LARGE SCALE GENOMIC DNA]</scope>
    <source>
        <strain evidence="8 9">IBT 18842</strain>
    </source>
</reference>
<evidence type="ECO:0000256" key="5">
    <source>
        <dbReference type="ARBA" id="ARBA00023163"/>
    </source>
</evidence>
<evidence type="ECO:0000313" key="9">
    <source>
        <dbReference type="Proteomes" id="UP000325780"/>
    </source>
</evidence>
<evidence type="ECO:0000256" key="2">
    <source>
        <dbReference type="ARBA" id="ARBA00022723"/>
    </source>
</evidence>
<dbReference type="GO" id="GO:0000981">
    <property type="term" value="F:DNA-binding transcription factor activity, RNA polymerase II-specific"/>
    <property type="evidence" value="ECO:0007669"/>
    <property type="project" value="InterPro"/>
</dbReference>
<proteinExistence type="predicted"/>
<keyword evidence="5" id="KW-0804">Transcription</keyword>
<evidence type="ECO:0000313" key="8">
    <source>
        <dbReference type="EMBL" id="KAE8145290.1"/>
    </source>
</evidence>
<keyword evidence="6" id="KW-0539">Nucleus</keyword>
<keyword evidence="2" id="KW-0479">Metal-binding</keyword>
<name>A0A5N6TGE2_ASPAV</name>
<dbReference type="PROSITE" id="PS50048">
    <property type="entry name" value="ZN2_CY6_FUNGAL_2"/>
    <property type="match status" value="1"/>
</dbReference>
<dbReference type="CDD" id="cd12148">
    <property type="entry name" value="fungal_TF_MHR"/>
    <property type="match status" value="1"/>
</dbReference>
<dbReference type="SUPFAM" id="SSF57701">
    <property type="entry name" value="Zn2/Cys6 DNA-binding domain"/>
    <property type="match status" value="1"/>
</dbReference>